<evidence type="ECO:0000313" key="3">
    <source>
        <dbReference type="EMBL" id="OBS68363.1"/>
    </source>
</evidence>
<proteinExistence type="predicted"/>
<keyword evidence="2" id="KW-0472">Membrane</keyword>
<keyword evidence="2" id="KW-0812">Transmembrane</keyword>
<comment type="caution">
    <text evidence="3">The sequence shown here is derived from an EMBL/GenBank/DDBJ whole genome shotgun (WGS) entry which is preliminary data.</text>
</comment>
<protein>
    <submittedName>
        <fullName evidence="3">Uncharacterized protein</fullName>
    </submittedName>
</protein>
<dbReference type="AlphaFoldDB" id="A0A1A6GPZ2"/>
<gene>
    <name evidence="3" type="ORF">A6R68_03095</name>
</gene>
<reference evidence="3 4" key="1">
    <citation type="submission" date="2016-06" db="EMBL/GenBank/DDBJ databases">
        <title>The Draft Genome Sequence and Annotation of the Desert Woodrat Neotoma lepida.</title>
        <authorList>
            <person name="Campbell M."/>
            <person name="Oakeson K.F."/>
            <person name="Yandell M."/>
            <person name="Halpert J.R."/>
            <person name="Dearing D."/>
        </authorList>
    </citation>
    <scope>NUCLEOTIDE SEQUENCE [LARGE SCALE GENOMIC DNA]</scope>
    <source>
        <strain evidence="3">417</strain>
        <tissue evidence="3">Liver</tissue>
    </source>
</reference>
<name>A0A1A6GPZ2_NEOLE</name>
<dbReference type="EMBL" id="LZPO01075952">
    <property type="protein sequence ID" value="OBS68363.1"/>
    <property type="molecule type" value="Genomic_DNA"/>
</dbReference>
<evidence type="ECO:0000256" key="1">
    <source>
        <dbReference type="SAM" id="MobiDB-lite"/>
    </source>
</evidence>
<keyword evidence="4" id="KW-1185">Reference proteome</keyword>
<accession>A0A1A6GPZ2</accession>
<feature type="region of interest" description="Disordered" evidence="1">
    <location>
        <begin position="50"/>
        <end position="73"/>
    </location>
</feature>
<dbReference type="Proteomes" id="UP000092124">
    <property type="component" value="Unassembled WGS sequence"/>
</dbReference>
<feature type="transmembrane region" description="Helical" evidence="2">
    <location>
        <begin position="108"/>
        <end position="127"/>
    </location>
</feature>
<keyword evidence="2" id="KW-1133">Transmembrane helix</keyword>
<feature type="region of interest" description="Disordered" evidence="1">
    <location>
        <begin position="397"/>
        <end position="420"/>
    </location>
</feature>
<evidence type="ECO:0000313" key="4">
    <source>
        <dbReference type="Proteomes" id="UP000092124"/>
    </source>
</evidence>
<evidence type="ECO:0000256" key="2">
    <source>
        <dbReference type="SAM" id="Phobius"/>
    </source>
</evidence>
<sequence length="420" mass="46206">MDTHEAAQLQRQTHVGMLNINIHNTSLSPLISNQKFAHDHSEDTLSKCLKPGSPFPGKKESRAGRGMWHAQRATAEKRPDGLGVLDTNAGKGSDLQICAKSVSSSSRALPYVPNLVFFVIVFVLVIFPHGPGMYPQLPLSVLRSQLPLVLQIIQQDHGATAAETRYRQSWLLEFCCDPYTHHFCVSLHGLYNTAWALRLPGSGTILVTEEFYPNPTPTPPSGRINLQNKWCSPGDIWLNQDNQDPGLFCYIISGHDLLPSPFSYLTIDKLHLKIFSPKGSDPILIRTGGEKSQPDQVLAGKGAAVDIRASASVANEVPWKDSANKTPSRDRAKLAQVEARQKWHSTCDIYQEAKPVKLCATRYRENDGNAAEVSCWRGKINGKREVKINVQALPVPGASGAAGYRSDMAKSRNHSTNSQS</sequence>
<organism evidence="3 4">
    <name type="scientific">Neotoma lepida</name>
    <name type="common">Desert woodrat</name>
    <dbReference type="NCBI Taxonomy" id="56216"/>
    <lineage>
        <taxon>Eukaryota</taxon>
        <taxon>Metazoa</taxon>
        <taxon>Chordata</taxon>
        <taxon>Craniata</taxon>
        <taxon>Vertebrata</taxon>
        <taxon>Euteleostomi</taxon>
        <taxon>Mammalia</taxon>
        <taxon>Eutheria</taxon>
        <taxon>Euarchontoglires</taxon>
        <taxon>Glires</taxon>
        <taxon>Rodentia</taxon>
        <taxon>Myomorpha</taxon>
        <taxon>Muroidea</taxon>
        <taxon>Cricetidae</taxon>
        <taxon>Neotominae</taxon>
        <taxon>Neotoma</taxon>
    </lineage>
</organism>